<dbReference type="PANTHER" id="PTHR42759:SF1">
    <property type="entry name" value="MAGNESIUM-CHELATASE SUBUNIT CHLD"/>
    <property type="match status" value="1"/>
</dbReference>
<dbReference type="PANTHER" id="PTHR42759">
    <property type="entry name" value="MOXR FAMILY PROTEIN"/>
    <property type="match status" value="1"/>
</dbReference>
<feature type="domain" description="ATPase dynein-related AAA" evidence="1">
    <location>
        <begin position="87"/>
        <end position="228"/>
    </location>
</feature>
<dbReference type="InterPro" id="IPR011704">
    <property type="entry name" value="ATPase_dyneun-rel_AAA"/>
</dbReference>
<gene>
    <name evidence="2" type="ORF">G3480_20920</name>
</gene>
<dbReference type="AlphaFoldDB" id="A0A6P1DX25"/>
<dbReference type="Gene3D" id="3.40.50.300">
    <property type="entry name" value="P-loop containing nucleotide triphosphate hydrolases"/>
    <property type="match status" value="1"/>
</dbReference>
<reference evidence="2 3" key="2">
    <citation type="submission" date="2020-02" db="EMBL/GenBank/DDBJ databases">
        <title>Genome sequences of Thiorhodococcus mannitoliphagus and Thiorhodococcus minor, purple sulfur photosynthetic bacteria in the gammaproteobacterial family, Chromatiaceae.</title>
        <authorList>
            <person name="Aviles F.A."/>
            <person name="Meyer T.E."/>
            <person name="Kyndt J.A."/>
        </authorList>
    </citation>
    <scope>NUCLEOTIDE SEQUENCE [LARGE SCALE GENOMIC DNA]</scope>
    <source>
        <strain evidence="2 3">DSM 18266</strain>
    </source>
</reference>
<dbReference type="InterPro" id="IPR027417">
    <property type="entry name" value="P-loop_NTPase"/>
</dbReference>
<dbReference type="GO" id="GO:0005524">
    <property type="term" value="F:ATP binding"/>
    <property type="evidence" value="ECO:0007669"/>
    <property type="project" value="InterPro"/>
</dbReference>
<dbReference type="GO" id="GO:0016887">
    <property type="term" value="F:ATP hydrolysis activity"/>
    <property type="evidence" value="ECO:0007669"/>
    <property type="project" value="InterPro"/>
</dbReference>
<dbReference type="Proteomes" id="UP000471640">
    <property type="component" value="Unassembled WGS sequence"/>
</dbReference>
<dbReference type="EMBL" id="JAAIJR010000121">
    <property type="protein sequence ID" value="NEX22738.1"/>
    <property type="molecule type" value="Genomic_DNA"/>
</dbReference>
<evidence type="ECO:0000259" key="1">
    <source>
        <dbReference type="Pfam" id="PF07728"/>
    </source>
</evidence>
<dbReference type="Pfam" id="PF07728">
    <property type="entry name" value="AAA_5"/>
    <property type="match status" value="1"/>
</dbReference>
<accession>A0A6P1DX25</accession>
<proteinExistence type="predicted"/>
<dbReference type="InterPro" id="IPR050764">
    <property type="entry name" value="CbbQ/NirQ/NorQ/GpvN"/>
</dbReference>
<comment type="caution">
    <text evidence="2">The sequence shown here is derived from an EMBL/GenBank/DDBJ whole genome shotgun (WGS) entry which is preliminary data.</text>
</comment>
<protein>
    <submittedName>
        <fullName evidence="2">AAA family ATPase</fullName>
    </submittedName>
</protein>
<evidence type="ECO:0000313" key="2">
    <source>
        <dbReference type="EMBL" id="NEX22738.1"/>
    </source>
</evidence>
<dbReference type="SUPFAM" id="SSF52540">
    <property type="entry name" value="P-loop containing nucleoside triphosphate hydrolases"/>
    <property type="match status" value="1"/>
</dbReference>
<evidence type="ECO:0000313" key="3">
    <source>
        <dbReference type="Proteomes" id="UP000471640"/>
    </source>
</evidence>
<dbReference type="RefSeq" id="WP_164655832.1">
    <property type="nucleotide sequence ID" value="NZ_JAAIJR010000121.1"/>
</dbReference>
<sequence>MTADSRSLSSAQRLPAEQRYAHDITALRAWDSHPCPAGWQLSPRAVRAFILGSDGETLGGQVIERKIYGNDVLVERAIVTLAGQRGLLLAGEPGTAKSLLSELLAAAISGRSTLTVQGSAGTVEEGIRYSWNYALLLRDGPTPAALVAGPLHQAMEEGALMRFEEITRCPVEIQDLLIPVLSDRVLHVPELKGEGAMLLSRPGFNLIATANLKDRGVNEMSSALKRRLNFETMQPLSDARLEGELVSREAGRLLAAEGIETAPAPDLTGLLITLFQELRQAQALGVSLEPLSNVLSTAEAINVLYSAMAESWYLGGGPPGPAQLLRHLGGTVIKDEEDDRRRLGDYLRLVRSHRSDDPAWRALLEGEAWL</sequence>
<keyword evidence="3" id="KW-1185">Reference proteome</keyword>
<organism evidence="2 3">
    <name type="scientific">Thiorhodococcus mannitoliphagus</name>
    <dbReference type="NCBI Taxonomy" id="329406"/>
    <lineage>
        <taxon>Bacteria</taxon>
        <taxon>Pseudomonadati</taxon>
        <taxon>Pseudomonadota</taxon>
        <taxon>Gammaproteobacteria</taxon>
        <taxon>Chromatiales</taxon>
        <taxon>Chromatiaceae</taxon>
        <taxon>Thiorhodococcus</taxon>
    </lineage>
</organism>
<name>A0A6P1DX25_9GAMM</name>
<reference evidence="3" key="1">
    <citation type="journal article" date="2020" name="Microbiol. Resour. Announc.">
        <title>Draft Genome Sequences of Thiorhodococcus mannitoliphagus and Thiorhodococcus minor, Purple Sulfur Photosynthetic Bacteria in the Gammaproteobacterial Family Chromatiaceae.</title>
        <authorList>
            <person name="Aviles F.A."/>
            <person name="Meyer T.E."/>
            <person name="Kyndt J.A."/>
        </authorList>
    </citation>
    <scope>NUCLEOTIDE SEQUENCE [LARGE SCALE GENOMIC DNA]</scope>
    <source>
        <strain evidence="3">DSM 18266</strain>
    </source>
</reference>